<organism evidence="2 3">
    <name type="scientific">Phytophthora megakarya</name>
    <dbReference type="NCBI Taxonomy" id="4795"/>
    <lineage>
        <taxon>Eukaryota</taxon>
        <taxon>Sar</taxon>
        <taxon>Stramenopiles</taxon>
        <taxon>Oomycota</taxon>
        <taxon>Peronosporomycetes</taxon>
        <taxon>Peronosporales</taxon>
        <taxon>Peronosporaceae</taxon>
        <taxon>Phytophthora</taxon>
    </lineage>
</organism>
<dbReference type="Pfam" id="PF16787">
    <property type="entry name" value="NDC10_II"/>
    <property type="match status" value="1"/>
</dbReference>
<proteinExistence type="predicted"/>
<gene>
    <name evidence="2" type="ORF">PHMEG_00027305</name>
</gene>
<dbReference type="EMBL" id="NBNE01006933">
    <property type="protein sequence ID" value="OWZ01332.1"/>
    <property type="molecule type" value="Genomic_DNA"/>
</dbReference>
<reference evidence="3" key="1">
    <citation type="submission" date="2017-03" db="EMBL/GenBank/DDBJ databases">
        <title>Phytopthora megakarya and P. palmivora, two closely related causual agents of cacao black pod achieved similar genome size and gene model numbers by different mechanisms.</title>
        <authorList>
            <person name="Ali S."/>
            <person name="Shao J."/>
            <person name="Larry D.J."/>
            <person name="Kronmiller B."/>
            <person name="Shen D."/>
            <person name="Strem M.D."/>
            <person name="Melnick R.L."/>
            <person name="Guiltinan M.J."/>
            <person name="Tyler B.M."/>
            <person name="Meinhardt L.W."/>
            <person name="Bailey B.A."/>
        </authorList>
    </citation>
    <scope>NUCLEOTIDE SEQUENCE [LARGE SCALE GENOMIC DNA]</scope>
    <source>
        <strain evidence="3">zdho120</strain>
    </source>
</reference>
<sequence length="270" mass="30844">MAWCDTQGAAFSDLTRYTVTGPKLHLFLKECVIGRPKRHKSGKECSNEGATEVEGGSEARIFRIGVVGKATISCYVAAIVDLWQQQTRAKVNGHPTPRDDAVRALIKMVEFDDESRKRKNFADRGSDTLLDGYTTNDQIQNISTYFWAMRRDHGTNLRNLLAFLLSHYALMRGESARKMELADLHSIRLENEGYSPCRAVVMIKRQGKTNQVGRTEVGACMRNKKVQICPTGFWAFTFFWRCHCDQEPFPDFSRSETWYPVKLLKHVKIL</sequence>
<evidence type="ECO:0000313" key="2">
    <source>
        <dbReference type="EMBL" id="OWZ01332.1"/>
    </source>
</evidence>
<dbReference type="InterPro" id="IPR038279">
    <property type="entry name" value="Ndc10_dom2_sf"/>
</dbReference>
<dbReference type="Proteomes" id="UP000198211">
    <property type="component" value="Unassembled WGS sequence"/>
</dbReference>
<accession>A0A225V7P9</accession>
<dbReference type="InterPro" id="IPR031872">
    <property type="entry name" value="NDC10_II"/>
</dbReference>
<dbReference type="GO" id="GO:0003677">
    <property type="term" value="F:DNA binding"/>
    <property type="evidence" value="ECO:0007669"/>
    <property type="project" value="InterPro"/>
</dbReference>
<name>A0A225V7P9_9STRA</name>
<evidence type="ECO:0000313" key="3">
    <source>
        <dbReference type="Proteomes" id="UP000198211"/>
    </source>
</evidence>
<protein>
    <recommendedName>
        <fullName evidence="1">Ndc10 domain-containing protein</fullName>
    </recommendedName>
</protein>
<dbReference type="STRING" id="4795.A0A225V7P9"/>
<keyword evidence="3" id="KW-1185">Reference proteome</keyword>
<feature type="domain" description="Ndc10" evidence="1">
    <location>
        <begin position="90"/>
        <end position="266"/>
    </location>
</feature>
<dbReference type="OrthoDB" id="120763at2759"/>
<evidence type="ECO:0000259" key="1">
    <source>
        <dbReference type="Pfam" id="PF16787"/>
    </source>
</evidence>
<comment type="caution">
    <text evidence="2">The sequence shown here is derived from an EMBL/GenBank/DDBJ whole genome shotgun (WGS) entry which is preliminary data.</text>
</comment>
<dbReference type="AlphaFoldDB" id="A0A225V7P9"/>
<dbReference type="Gene3D" id="1.10.443.20">
    <property type="entry name" value="Centromere DNA-binding protein complex CBF3 subunit, domain 2"/>
    <property type="match status" value="1"/>
</dbReference>